<dbReference type="InterPro" id="IPR036770">
    <property type="entry name" value="Ankyrin_rpt-contain_sf"/>
</dbReference>
<dbReference type="PRINTS" id="PR01415">
    <property type="entry name" value="ANKYRIN"/>
</dbReference>
<dbReference type="SUPFAM" id="SSF48403">
    <property type="entry name" value="Ankyrin repeat"/>
    <property type="match status" value="1"/>
</dbReference>
<evidence type="ECO:0000313" key="5">
    <source>
        <dbReference type="Proteomes" id="UP001611383"/>
    </source>
</evidence>
<sequence>MPHLIDAVRRGDTSRVEALLNTEPKALGREDVHGMTPLLWAARQGHVKLVQLLLAHGAEASARDSRGATALMLAAERGHLDVTRVLVPRASPDERGEALRYAAGTGRVELVEWLLDEANAALEFSGTDGRTPLTCAILGGHTALAEELLRRGADVKARSSGFLPFEGRDDSGWRPLHHAADRRHALLVQLLLDAGSQVDAPTTGGTTPLMLAAHHGDEDSVRLLLLAGADPLRENARKATALSLSRAHGRPHITQLLARRAEEQPLTRVLQWPWNPGGGRKN</sequence>
<dbReference type="InterPro" id="IPR002110">
    <property type="entry name" value="Ankyrin_rpt"/>
</dbReference>
<reference evidence="4 5" key="1">
    <citation type="submission" date="2019-08" db="EMBL/GenBank/DDBJ databases">
        <title>Archangium and Cystobacter genomes.</title>
        <authorList>
            <person name="Chen I.-C.K."/>
            <person name="Wielgoss S."/>
        </authorList>
    </citation>
    <scope>NUCLEOTIDE SEQUENCE [LARGE SCALE GENOMIC DNA]</scope>
    <source>
        <strain evidence="4 5">Cbm 6</strain>
    </source>
</reference>
<gene>
    <name evidence="4" type="ORF">F0U60_52570</name>
</gene>
<dbReference type="PROSITE" id="PS50297">
    <property type="entry name" value="ANK_REP_REGION"/>
    <property type="match status" value="5"/>
</dbReference>
<dbReference type="Pfam" id="PF12796">
    <property type="entry name" value="Ank_2"/>
    <property type="match status" value="3"/>
</dbReference>
<feature type="repeat" description="ANK" evidence="3">
    <location>
        <begin position="128"/>
        <end position="160"/>
    </location>
</feature>
<organism evidence="4 5">
    <name type="scientific">Archangium minus</name>
    <dbReference type="NCBI Taxonomy" id="83450"/>
    <lineage>
        <taxon>Bacteria</taxon>
        <taxon>Pseudomonadati</taxon>
        <taxon>Myxococcota</taxon>
        <taxon>Myxococcia</taxon>
        <taxon>Myxococcales</taxon>
        <taxon>Cystobacterineae</taxon>
        <taxon>Archangiaceae</taxon>
        <taxon>Archangium</taxon>
    </lineage>
</organism>
<evidence type="ECO:0000256" key="1">
    <source>
        <dbReference type="ARBA" id="ARBA00022737"/>
    </source>
</evidence>
<keyword evidence="1" id="KW-0677">Repeat</keyword>
<name>A0ABY9X8S4_9BACT</name>
<proteinExistence type="predicted"/>
<feature type="repeat" description="ANK" evidence="3">
    <location>
        <begin position="171"/>
        <end position="203"/>
    </location>
</feature>
<dbReference type="PROSITE" id="PS50088">
    <property type="entry name" value="ANK_REPEAT"/>
    <property type="match status" value="5"/>
</dbReference>
<dbReference type="PANTHER" id="PTHR24198">
    <property type="entry name" value="ANKYRIN REPEAT AND PROTEIN KINASE DOMAIN-CONTAINING PROTEIN"/>
    <property type="match status" value="1"/>
</dbReference>
<keyword evidence="2 3" id="KW-0040">ANK repeat</keyword>
<dbReference type="Gene3D" id="1.25.40.20">
    <property type="entry name" value="Ankyrin repeat-containing domain"/>
    <property type="match status" value="2"/>
</dbReference>
<dbReference type="Proteomes" id="UP001611383">
    <property type="component" value="Chromosome"/>
</dbReference>
<keyword evidence="5" id="KW-1185">Reference proteome</keyword>
<evidence type="ECO:0000256" key="2">
    <source>
        <dbReference type="ARBA" id="ARBA00023043"/>
    </source>
</evidence>
<dbReference type="RefSeq" id="WP_395812087.1">
    <property type="nucleotide sequence ID" value="NZ_CP043494.1"/>
</dbReference>
<feature type="repeat" description="ANK" evidence="3">
    <location>
        <begin position="66"/>
        <end position="87"/>
    </location>
</feature>
<accession>A0ABY9X8S4</accession>
<evidence type="ECO:0000313" key="4">
    <source>
        <dbReference type="EMBL" id="WNG51795.1"/>
    </source>
</evidence>
<dbReference type="EMBL" id="CP043494">
    <property type="protein sequence ID" value="WNG51795.1"/>
    <property type="molecule type" value="Genomic_DNA"/>
</dbReference>
<dbReference type="PANTHER" id="PTHR24198:SF165">
    <property type="entry name" value="ANKYRIN REPEAT-CONTAINING PROTEIN-RELATED"/>
    <property type="match status" value="1"/>
</dbReference>
<feature type="repeat" description="ANK" evidence="3">
    <location>
        <begin position="204"/>
        <end position="236"/>
    </location>
</feature>
<protein>
    <submittedName>
        <fullName evidence="4">Ankyrin repeat domain-containing protein</fullName>
    </submittedName>
</protein>
<feature type="repeat" description="ANK" evidence="3">
    <location>
        <begin position="33"/>
        <end position="65"/>
    </location>
</feature>
<dbReference type="SMART" id="SM00248">
    <property type="entry name" value="ANK"/>
    <property type="match status" value="5"/>
</dbReference>
<evidence type="ECO:0000256" key="3">
    <source>
        <dbReference type="PROSITE-ProRule" id="PRU00023"/>
    </source>
</evidence>